<dbReference type="Proteomes" id="UP001600039">
    <property type="component" value="Unassembled WGS sequence"/>
</dbReference>
<organism evidence="1 2">
    <name type="scientific">Flavobacterium fructosi</name>
    <dbReference type="NCBI Taxonomy" id="3230416"/>
    <lineage>
        <taxon>Bacteria</taxon>
        <taxon>Pseudomonadati</taxon>
        <taxon>Bacteroidota</taxon>
        <taxon>Flavobacteriia</taxon>
        <taxon>Flavobacteriales</taxon>
        <taxon>Flavobacteriaceae</taxon>
        <taxon>Flavobacterium</taxon>
    </lineage>
</organism>
<dbReference type="EMBL" id="JBHZQA010000019">
    <property type="protein sequence ID" value="MFE3849422.1"/>
    <property type="molecule type" value="Genomic_DNA"/>
</dbReference>
<evidence type="ECO:0000313" key="1">
    <source>
        <dbReference type="EMBL" id="MFE3849422.1"/>
    </source>
</evidence>
<accession>A0ABW6HQT4</accession>
<keyword evidence="2" id="KW-1185">Reference proteome</keyword>
<sequence length="560" mass="66023">MKEPINIFISLDLENYISSNIIEENIIIRGEQIKKLDGIKTIDGFLGICDSSIENLGELVEVKGDFWTSFNTIASPLKSLNKLEKIGGDALMRYSNINDLGNLSYVGGKLSLRDTKIKNLGKLKYVGGDLFLPMHLKDSIDLSNIEIIGKIQYWNDKKNRTEIFEKENLGLSKAELNVPYWKNQYIYSSEEIRNANQEQKSFYSYFKKNFENNKFIDLEGNHNYSFILYYDLLSQYYNHRHIDKLQNQFSKIEKYYPKTGNYISLSIIQVFEKNEDFESAWGFINKRGYVSLKTVWEYQNKLKRRTLNGDLISKLAGFSHLTLFGQNNIENIKKYIIEYLETYEKENNSTFFKIFFDDKQLFKLTNSNDYSPQYYSKYYLSEREYNYYKEIDDNQEKSGYKNTGLKLVVEKAILNQFRFIITKAEDIYREKIGMPKVGEGWISETELFYKITENYKELSVIHHGKPKWLGRQHIDIYFSELNIAIEYQGSQHYEPINFFGGIEAFERTKERDENKRKLCLENNCILIYVNEKYAFEEIKLEIQQAINKQTTPPLAMASRS</sequence>
<comment type="caution">
    <text evidence="1">The sequence shown here is derived from an EMBL/GenBank/DDBJ whole genome shotgun (WGS) entry which is preliminary data.</text>
</comment>
<proteinExistence type="predicted"/>
<reference evidence="1 2" key="1">
    <citation type="submission" date="2024-06" db="EMBL/GenBank/DDBJ databases">
        <title>Flavobacterium spp. isolated from glacier.</title>
        <authorList>
            <person name="Han D."/>
        </authorList>
    </citation>
    <scope>NUCLEOTIDE SEQUENCE [LARGE SCALE GENOMIC DNA]</scope>
    <source>
        <strain evidence="1 2">LB3P45</strain>
    </source>
</reference>
<dbReference type="RefSeq" id="WP_379859164.1">
    <property type="nucleotide sequence ID" value="NZ_JBHZQA010000019.1"/>
</dbReference>
<protein>
    <recommendedName>
        <fullName evidence="3">Leucine rich repeat-containing protein</fullName>
    </recommendedName>
</protein>
<name>A0ABW6HQT4_9FLAO</name>
<gene>
    <name evidence="1" type="ORF">ACFX5D_15800</name>
</gene>
<evidence type="ECO:0008006" key="3">
    <source>
        <dbReference type="Google" id="ProtNLM"/>
    </source>
</evidence>
<evidence type="ECO:0000313" key="2">
    <source>
        <dbReference type="Proteomes" id="UP001600039"/>
    </source>
</evidence>